<dbReference type="Proteomes" id="UP001597371">
    <property type="component" value="Unassembled WGS sequence"/>
</dbReference>
<feature type="region of interest" description="Disordered" evidence="1">
    <location>
        <begin position="328"/>
        <end position="352"/>
    </location>
</feature>
<evidence type="ECO:0000313" key="4">
    <source>
        <dbReference type="Proteomes" id="UP001597371"/>
    </source>
</evidence>
<feature type="region of interest" description="Disordered" evidence="1">
    <location>
        <begin position="63"/>
        <end position="199"/>
    </location>
</feature>
<feature type="transmembrane region" description="Helical" evidence="2">
    <location>
        <begin position="220"/>
        <end position="240"/>
    </location>
</feature>
<feature type="compositionally biased region" description="Low complexity" evidence="1">
    <location>
        <begin position="337"/>
        <end position="348"/>
    </location>
</feature>
<sequence length="536" mass="55982">MADLSAVLKKTIDALPSASPQLRAKVYEKARAAIARQIASADPPLPQTMVEARQRALEEAIAATEAHYAAGEGGPVPAAPVAEAPRQPSPPPPAPRAPAAAPPPPPRRPEPTPPPPARPVPDEDEARPAVISQAEHRAPVAPPAREEPLRSTPPAAGEPRRVPPPQAPIAPKREASPLAPPEPIRETEPSEGSLVDDIPEADLAAPAYARRRAKGARKPLYTSLAALLFIGGLGAAGYFYSDEIAGALSGREPEVASLPAEEPTAEPGAQPPAEEGEATEPDAAGTAPDPSSRQFTQRLLPDGSETDEGPAQSTANVFDEGTDVAAASPILTPEPPAAESVSPPAADAAGEDGVPVGQRAVFYEERSASQPGSQHVGNVVWSIVNEPPAAGQPPEPAVRAQADITETGLRLTMTIRRNADATLPASHVIELLFDTPADFAGGAVENVQRLALKPTEQARGEPLIGVAGKISDDFFIIALNDLQQAVDNNLSLMANEQWIDIPLAYTSGQRALMSLEKGIPGERVFREALDAWATRS</sequence>
<evidence type="ECO:0008006" key="5">
    <source>
        <dbReference type="Google" id="ProtNLM"/>
    </source>
</evidence>
<dbReference type="EMBL" id="JBHUIJ010000002">
    <property type="protein sequence ID" value="MFD2236105.1"/>
    <property type="molecule type" value="Genomic_DNA"/>
</dbReference>
<feature type="compositionally biased region" description="Low complexity" evidence="1">
    <location>
        <begin position="63"/>
        <end position="86"/>
    </location>
</feature>
<evidence type="ECO:0000256" key="1">
    <source>
        <dbReference type="SAM" id="MobiDB-lite"/>
    </source>
</evidence>
<reference evidence="4" key="1">
    <citation type="journal article" date="2019" name="Int. J. Syst. Evol. Microbiol.">
        <title>The Global Catalogue of Microorganisms (GCM) 10K type strain sequencing project: providing services to taxonomists for standard genome sequencing and annotation.</title>
        <authorList>
            <consortium name="The Broad Institute Genomics Platform"/>
            <consortium name="The Broad Institute Genome Sequencing Center for Infectious Disease"/>
            <person name="Wu L."/>
            <person name="Ma J."/>
        </authorList>
    </citation>
    <scope>NUCLEOTIDE SEQUENCE [LARGE SCALE GENOMIC DNA]</scope>
    <source>
        <strain evidence="4">ZS-35-S2</strain>
    </source>
</reference>
<protein>
    <recommendedName>
        <fullName evidence="5">Transcriptional regulator</fullName>
    </recommendedName>
</protein>
<feature type="compositionally biased region" description="Low complexity" evidence="1">
    <location>
        <begin position="259"/>
        <end position="273"/>
    </location>
</feature>
<proteinExistence type="predicted"/>
<evidence type="ECO:0000256" key="2">
    <source>
        <dbReference type="SAM" id="Phobius"/>
    </source>
</evidence>
<keyword evidence="4" id="KW-1185">Reference proteome</keyword>
<gene>
    <name evidence="3" type="ORF">ACFSKQ_01345</name>
</gene>
<dbReference type="RefSeq" id="WP_209735966.1">
    <property type="nucleotide sequence ID" value="NZ_CP072611.1"/>
</dbReference>
<organism evidence="3 4">
    <name type="scientific">Aureimonas populi</name>
    <dbReference type="NCBI Taxonomy" id="1701758"/>
    <lineage>
        <taxon>Bacteria</taxon>
        <taxon>Pseudomonadati</taxon>
        <taxon>Pseudomonadota</taxon>
        <taxon>Alphaproteobacteria</taxon>
        <taxon>Hyphomicrobiales</taxon>
        <taxon>Aurantimonadaceae</taxon>
        <taxon>Aureimonas</taxon>
    </lineage>
</organism>
<feature type="region of interest" description="Disordered" evidence="1">
    <location>
        <begin position="251"/>
        <end position="315"/>
    </location>
</feature>
<keyword evidence="2" id="KW-0472">Membrane</keyword>
<accession>A0ABW5CFT7</accession>
<evidence type="ECO:0000313" key="3">
    <source>
        <dbReference type="EMBL" id="MFD2236105.1"/>
    </source>
</evidence>
<feature type="compositionally biased region" description="Low complexity" evidence="1">
    <location>
        <begin position="281"/>
        <end position="290"/>
    </location>
</feature>
<name>A0ABW5CFT7_9HYPH</name>
<keyword evidence="2" id="KW-0812">Transmembrane</keyword>
<comment type="caution">
    <text evidence="3">The sequence shown here is derived from an EMBL/GenBank/DDBJ whole genome shotgun (WGS) entry which is preliminary data.</text>
</comment>
<feature type="compositionally biased region" description="Pro residues" evidence="1">
    <location>
        <begin position="87"/>
        <end position="119"/>
    </location>
</feature>
<keyword evidence="2" id="KW-1133">Transmembrane helix</keyword>
<feature type="compositionally biased region" description="Basic and acidic residues" evidence="1">
    <location>
        <begin position="134"/>
        <end position="149"/>
    </location>
</feature>